<proteinExistence type="predicted"/>
<dbReference type="OrthoDB" id="7224136at2"/>
<organism evidence="6 7">
    <name type="scientific">Brevundimonas subvibrioides (strain ATCC 15264 / DSM 4735 / LMG 14903 / NBRC 16000 / CB 81)</name>
    <name type="common">Caulobacter subvibrioides</name>
    <dbReference type="NCBI Taxonomy" id="633149"/>
    <lineage>
        <taxon>Bacteria</taxon>
        <taxon>Pseudomonadati</taxon>
        <taxon>Pseudomonadota</taxon>
        <taxon>Alphaproteobacteria</taxon>
        <taxon>Caulobacterales</taxon>
        <taxon>Caulobacteraceae</taxon>
        <taxon>Brevundimonas</taxon>
    </lineage>
</organism>
<evidence type="ECO:0000256" key="5">
    <source>
        <dbReference type="SAM" id="SignalP"/>
    </source>
</evidence>
<dbReference type="Gene3D" id="2.40.170.20">
    <property type="entry name" value="TonB-dependent receptor, beta-barrel domain"/>
    <property type="match status" value="2"/>
</dbReference>
<keyword evidence="2" id="KW-0472">Membrane</keyword>
<evidence type="ECO:0000256" key="2">
    <source>
        <dbReference type="ARBA" id="ARBA00023136"/>
    </source>
</evidence>
<evidence type="ECO:0000256" key="3">
    <source>
        <dbReference type="ARBA" id="ARBA00023237"/>
    </source>
</evidence>
<dbReference type="Gene3D" id="2.170.130.10">
    <property type="entry name" value="TonB-dependent receptor, plug domain"/>
    <property type="match status" value="1"/>
</dbReference>
<evidence type="ECO:0000256" key="4">
    <source>
        <dbReference type="SAM" id="MobiDB-lite"/>
    </source>
</evidence>
<evidence type="ECO:0000256" key="1">
    <source>
        <dbReference type="ARBA" id="ARBA00004442"/>
    </source>
</evidence>
<dbReference type="HOGENOM" id="CLU_009563_0_0_5"/>
<gene>
    <name evidence="6" type="ordered locus">Bresu_2977</name>
</gene>
<keyword evidence="5" id="KW-0732">Signal</keyword>
<keyword evidence="3" id="KW-0998">Cell outer membrane</keyword>
<dbReference type="BioCyc" id="BSUB633149:G1GM8-2996-MONOMER"/>
<feature type="region of interest" description="Disordered" evidence="4">
    <location>
        <begin position="692"/>
        <end position="756"/>
    </location>
</feature>
<dbReference type="InParanoid" id="D9QNP8"/>
<dbReference type="Proteomes" id="UP000002696">
    <property type="component" value="Chromosome"/>
</dbReference>
<sequence length="918" mass="95997">MTIAAALLYALASGALQTAPVQTAPQTPPVPTAEDEQDQQPSGAPATTDDEDADVVEDVLVTGARARGSVRGDIEPDITLTSEQLAAYGATNVAELLAAVEPLTRSGRGRGDGGPVVLLNGRRTSGFQEIRGIPFEAIERFEILPEEVALTYGFAADQRVVNIILKADFRQGSLQGRVSGPSQGGRTTTGAQISAFQVNVRDRWNFELEQTHNTALFEDERDINRSPGSQPFDLIGNVAGIPYGSQIDPALTTLAGTPVTVAANPGVSNPTLAQFAAGANAPRTGDLGAYRTLLPRGDTTRLTASWARDLNETIKGTVSLSLNDTASFSYLGLPGVTLQAPAGRNGSPFSRDVAVYRYIADPGAVTRDSETLSGNLGLLLDGYLGDYRWSVSGAYDRVETDTTTGRGLDATAAQAAVTAGTLNPFGALSPSSFTRLVDTANSVASGGNLEAVVSGDLFEAPAGGLNMTLKLGGDTRTLDSESTRAGLFSARSIGRDRAYGLANFTLPVSDPSREILGFLGDLSVNFNAGYDHASDFGGLMTLGAGFNWVPADPLSVIVSYTDEEGAPTIQQLNDPVITTPNAAVFDFRTGQTVLVNRIDGGNAGLDSDNRNVWKVGLNFKPWSARDFSVSTNYTSTTIENAISAFPTITADLEAALPSRFTRDSSGQLISIDARPLNYSETRREELRTGFNFSRAFGTPTPPAAGAPGAGGMPGLGGGRPGGAGGPPAGAGGGQGRPGGGTMMFGGGGRGGFGGGQPGQGRFNLSVYHTYRFTDRIVIADGLPVLDLLDGAATGSRGGTPRNEVQVQGGVFKSGLGAFVNANWLEGTEVDGGLGGSDLTFGSQTTVNLNVFADLSSRPTWVAKYPWLKGSRINLGIQNLFDSRQDVRSSTGDVGFNYQPDFLDPQGRVVTLTFRKILF</sequence>
<evidence type="ECO:0000313" key="7">
    <source>
        <dbReference type="Proteomes" id="UP000002696"/>
    </source>
</evidence>
<protein>
    <submittedName>
        <fullName evidence="6">TonB-dependent receptor plug</fullName>
    </submittedName>
</protein>
<accession>D9QNP8</accession>
<dbReference type="AlphaFoldDB" id="D9QNP8"/>
<dbReference type="InterPro" id="IPR037066">
    <property type="entry name" value="Plug_dom_sf"/>
</dbReference>
<dbReference type="STRING" id="633149.Bresu_2977"/>
<evidence type="ECO:0000313" key="6">
    <source>
        <dbReference type="EMBL" id="ADL02283.1"/>
    </source>
</evidence>
<feature type="compositionally biased region" description="Gly residues" evidence="4">
    <location>
        <begin position="707"/>
        <end position="756"/>
    </location>
</feature>
<name>D9QNP8_BRESC</name>
<dbReference type="SUPFAM" id="SSF56935">
    <property type="entry name" value="Porins"/>
    <property type="match status" value="1"/>
</dbReference>
<dbReference type="EMBL" id="CP002102">
    <property type="protein sequence ID" value="ADL02283.1"/>
    <property type="molecule type" value="Genomic_DNA"/>
</dbReference>
<comment type="subcellular location">
    <subcellularLocation>
        <location evidence="1">Cell outer membrane</location>
    </subcellularLocation>
</comment>
<dbReference type="GO" id="GO:0009279">
    <property type="term" value="C:cell outer membrane"/>
    <property type="evidence" value="ECO:0007669"/>
    <property type="project" value="UniProtKB-SubCell"/>
</dbReference>
<dbReference type="InterPro" id="IPR036942">
    <property type="entry name" value="Beta-barrel_TonB_sf"/>
</dbReference>
<dbReference type="PANTHER" id="PTHR47234:SF1">
    <property type="entry name" value="TONB-DEPENDENT RECEPTOR"/>
    <property type="match status" value="1"/>
</dbReference>
<feature type="signal peptide" evidence="5">
    <location>
        <begin position="1"/>
        <end position="18"/>
    </location>
</feature>
<dbReference type="RefSeq" id="WP_013270384.1">
    <property type="nucleotide sequence ID" value="NC_014375.1"/>
</dbReference>
<reference evidence="7" key="1">
    <citation type="journal article" date="2011" name="J. Bacteriol.">
        <title>Genome sequences of eight morphologically diverse alphaproteobacteria.</title>
        <authorList>
            <consortium name="US DOE Joint Genome Institute"/>
            <person name="Brown P.J."/>
            <person name="Kysela D.T."/>
            <person name="Buechlein A."/>
            <person name="Hemmerich C."/>
            <person name="Brun Y.V."/>
        </authorList>
    </citation>
    <scope>NUCLEOTIDE SEQUENCE [LARGE SCALE GENOMIC DNA]</scope>
    <source>
        <strain evidence="7">ATCC 15264 / DSM 4735 / LMG 14903 / NBRC 16000 / CB 81</strain>
    </source>
</reference>
<feature type="region of interest" description="Disordered" evidence="4">
    <location>
        <begin position="20"/>
        <end position="53"/>
    </location>
</feature>
<keyword evidence="7" id="KW-1185">Reference proteome</keyword>
<feature type="chain" id="PRO_5003127060" evidence="5">
    <location>
        <begin position="19"/>
        <end position="918"/>
    </location>
</feature>
<keyword evidence="6" id="KW-0675">Receptor</keyword>
<dbReference type="PANTHER" id="PTHR47234">
    <property type="match status" value="1"/>
</dbReference>
<dbReference type="eggNOG" id="COG1629">
    <property type="taxonomic scope" value="Bacteria"/>
</dbReference>
<dbReference type="KEGG" id="bsb:Bresu_2977"/>